<evidence type="ECO:0000313" key="3">
    <source>
        <dbReference type="Proteomes" id="UP001597391"/>
    </source>
</evidence>
<dbReference type="PANTHER" id="PTHR22642:SF2">
    <property type="entry name" value="PROTEIN LONG AFTER FAR-RED 3"/>
    <property type="match status" value="1"/>
</dbReference>
<dbReference type="GO" id="GO:0016787">
    <property type="term" value="F:hydrolase activity"/>
    <property type="evidence" value="ECO:0007669"/>
    <property type="project" value="UniProtKB-KW"/>
</dbReference>
<keyword evidence="3" id="KW-1185">Reference proteome</keyword>
<dbReference type="InterPro" id="IPR011059">
    <property type="entry name" value="Metal-dep_hydrolase_composite"/>
</dbReference>
<accession>A0ABW5XDW0</accession>
<dbReference type="Proteomes" id="UP001597391">
    <property type="component" value="Unassembled WGS sequence"/>
</dbReference>
<gene>
    <name evidence="2" type="ORF">ACFSYH_03240</name>
</gene>
<evidence type="ECO:0000259" key="1">
    <source>
        <dbReference type="Pfam" id="PF07969"/>
    </source>
</evidence>
<dbReference type="RefSeq" id="WP_377465069.1">
    <property type="nucleotide sequence ID" value="NZ_JBHUOP010000001.1"/>
</dbReference>
<dbReference type="SUPFAM" id="SSF51556">
    <property type="entry name" value="Metallo-dependent hydrolases"/>
    <property type="match status" value="1"/>
</dbReference>
<dbReference type="Gene3D" id="2.30.40.10">
    <property type="entry name" value="Urease, subunit C, domain 1"/>
    <property type="match status" value="1"/>
</dbReference>
<dbReference type="InterPro" id="IPR032466">
    <property type="entry name" value="Metal_Hydrolase"/>
</dbReference>
<keyword evidence="2" id="KW-0378">Hydrolase</keyword>
<comment type="caution">
    <text evidence="2">The sequence shown here is derived from an EMBL/GenBank/DDBJ whole genome shotgun (WGS) entry which is preliminary data.</text>
</comment>
<dbReference type="SUPFAM" id="SSF51338">
    <property type="entry name" value="Composite domain of metallo-dependent hydrolases"/>
    <property type="match status" value="1"/>
</dbReference>
<proteinExistence type="predicted"/>
<name>A0ABW5XDW0_9MICO</name>
<protein>
    <submittedName>
        <fullName evidence="2">Amidohydrolase</fullName>
        <ecNumber evidence="2">3.5.-.-</ecNumber>
    </submittedName>
</protein>
<sequence>MSDTPHSILFRNGFVHSPTDPFATALFIEDGVIAWIGDDDTSTSFASRAEKVIDVDGALIAPGFVDAHVHLLETELAYRAVDVSPSAGGTSREAVLDLIRDRLSAGGVGQARALSTTGYDDSGWSGPGVTVHDLDTTFGDVPLYVPRADLHSAVCSTALLRAAGLDESALSDGRLINRSHTAVRDHIRDVSAEERDDIYRSILARAASLGFVAVHENSAIGIDTREGLARLIELTTDSSSGLPLVVGYRGELVSTDDELAQIQQQVPGLRGLAGDLSADGSIGSRSAAMREPYADAPSTSGTLHLSEEQIYTHLLICSSKGITAGFHVIGDRALDTVLAAARRLATEPGMLSAMRRGGHRLEHVELVDSESIAALVELGFAVSVQPAFDAYWGGEGDLYEQRLGASRRARTTPIRDFSRAGVPMAFGSDTPVTALDPWGAVAAALFHNNRDFRISARAAFKAHTRGGWRVGGEPNFMAGELRVGAPAHLALWRADELGVQAENDGRSSWTTDARSGSPLLPILEQEAISRGQRPQCVATLREGVFLYNTL</sequence>
<dbReference type="Gene3D" id="3.10.310.70">
    <property type="match status" value="1"/>
</dbReference>
<dbReference type="EC" id="3.5.-.-" evidence="2"/>
<evidence type="ECO:0000313" key="2">
    <source>
        <dbReference type="EMBL" id="MFD2839579.1"/>
    </source>
</evidence>
<dbReference type="Pfam" id="PF07969">
    <property type="entry name" value="Amidohydro_3"/>
    <property type="match status" value="1"/>
</dbReference>
<dbReference type="PANTHER" id="PTHR22642">
    <property type="entry name" value="IMIDAZOLONEPROPIONASE"/>
    <property type="match status" value="1"/>
</dbReference>
<organism evidence="2 3">
    <name type="scientific">Populibacterium corticicola</name>
    <dbReference type="NCBI Taxonomy" id="1812826"/>
    <lineage>
        <taxon>Bacteria</taxon>
        <taxon>Bacillati</taxon>
        <taxon>Actinomycetota</taxon>
        <taxon>Actinomycetes</taxon>
        <taxon>Micrococcales</taxon>
        <taxon>Jonesiaceae</taxon>
        <taxon>Populibacterium</taxon>
    </lineage>
</organism>
<dbReference type="Gene3D" id="3.20.20.140">
    <property type="entry name" value="Metal-dependent hydrolases"/>
    <property type="match status" value="1"/>
</dbReference>
<dbReference type="InterPro" id="IPR013108">
    <property type="entry name" value="Amidohydro_3"/>
</dbReference>
<dbReference type="EMBL" id="JBHUOP010000001">
    <property type="protein sequence ID" value="MFD2839579.1"/>
    <property type="molecule type" value="Genomic_DNA"/>
</dbReference>
<reference evidence="3" key="1">
    <citation type="journal article" date="2019" name="Int. J. Syst. Evol. Microbiol.">
        <title>The Global Catalogue of Microorganisms (GCM) 10K type strain sequencing project: providing services to taxonomists for standard genome sequencing and annotation.</title>
        <authorList>
            <consortium name="The Broad Institute Genomics Platform"/>
            <consortium name="The Broad Institute Genome Sequencing Center for Infectious Disease"/>
            <person name="Wu L."/>
            <person name="Ma J."/>
        </authorList>
    </citation>
    <scope>NUCLEOTIDE SEQUENCE [LARGE SCALE GENOMIC DNA]</scope>
    <source>
        <strain evidence="3">KCTC 33576</strain>
    </source>
</reference>
<feature type="domain" description="Amidohydrolase 3" evidence="1">
    <location>
        <begin position="51"/>
        <end position="545"/>
    </location>
</feature>